<evidence type="ECO:0000313" key="2">
    <source>
        <dbReference type="Proteomes" id="UP000593974"/>
    </source>
</evidence>
<name>A0A7M1RUH5_9CAUD</name>
<dbReference type="Proteomes" id="UP000593974">
    <property type="component" value="Segment"/>
</dbReference>
<keyword evidence="2" id="KW-1185">Reference proteome</keyword>
<sequence>MKVNVKFANGNGMAFLGQGYITYDDKKVFVRLYTTSDLTHIVVKMYHHGYSFTWPKAKDLGLVQQSEFRNGTMLKFNRIILFYKTECYYQYQLMAQLEIAFKVMDFKLL</sequence>
<evidence type="ECO:0000313" key="1">
    <source>
        <dbReference type="EMBL" id="QOR57472.1"/>
    </source>
</evidence>
<dbReference type="EMBL" id="MT774406">
    <property type="protein sequence ID" value="QOR57472.1"/>
    <property type="molecule type" value="Genomic_DNA"/>
</dbReference>
<protein>
    <submittedName>
        <fullName evidence="1">Uncharacterized protein</fullName>
    </submittedName>
</protein>
<reference evidence="1 2" key="1">
    <citation type="submission" date="2020-07" db="EMBL/GenBank/DDBJ databases">
        <title>Taxonomic proposal: Crassvirales, a new order of highly abundant and diverse bacterial viruses.</title>
        <authorList>
            <person name="Shkoporov A.N."/>
            <person name="Stockdale S.R."/>
            <person name="Guerin E."/>
            <person name="Ross R.P."/>
            <person name="Hill C."/>
        </authorList>
    </citation>
    <scope>NUCLEOTIDE SEQUENCE [LARGE SCALE GENOMIC DNA]</scope>
</reference>
<dbReference type="GeneID" id="65131615"/>
<dbReference type="RefSeq" id="YP_010113112.1">
    <property type="nucleotide sequence ID" value="NC_055899.1"/>
</dbReference>
<organism evidence="1 2">
    <name type="scientific">uncultured phage cr124_1</name>
    <dbReference type="NCBI Taxonomy" id="2772090"/>
    <lineage>
        <taxon>Viruses</taxon>
        <taxon>Duplodnaviria</taxon>
        <taxon>Heunggongvirae</taxon>
        <taxon>Uroviricota</taxon>
        <taxon>Caudoviricetes</taxon>
        <taxon>Crassvirales</taxon>
        <taxon>Suoliviridae</taxon>
        <taxon>Oafivirinae</taxon>
        <taxon>Burzaovirus</taxon>
        <taxon>Burzaovirus faecalis</taxon>
    </lineage>
</organism>
<dbReference type="KEGG" id="vg:65131615"/>
<proteinExistence type="predicted"/>
<accession>A0A7M1RUH5</accession>